<dbReference type="GeneID" id="106820837"/>
<reference evidence="3" key="1">
    <citation type="submission" date="2025-08" db="UniProtKB">
        <authorList>
            <consortium name="RefSeq"/>
        </authorList>
    </citation>
    <scope>IDENTIFICATION</scope>
</reference>
<feature type="compositionally biased region" description="Basic and acidic residues" evidence="1">
    <location>
        <begin position="383"/>
        <end position="393"/>
    </location>
</feature>
<keyword evidence="2" id="KW-1185">Reference proteome</keyword>
<accession>A0ABM1F8Y2</accession>
<sequence length="405" mass="44647">MPPKRKASLTRRDIKHRQDTARKKVARCQETPDVADGALLFSIAPIWLPWKRSVYSTVIVRYCEAHIVQEKNNLKPMGNLIGKCCGKNHDDKENRSEIYLPTLRQWENRNVRSVPVRLTNARCTSNCSSVHERRALLATRSRSATLQDRRERAARIPQRAAHAARLRALVAAEEKRRMDAAALLYARVMSAADVHSRIMQKRAETAARAPQRAAQAVKKSAIVAAAEERGKAARERVEAADERRRAIAGERRARYLMLESRRREAVQRRAEVVAAADAATAADNDAVAASDAATVATVAVDTSADASDNTDVTIAVAAADAATVAATVTATDSATGAATVTATDRCSRLPDAHSRICRSAPRRRPEFPRGRQALKDISAIVQPRERERRDALGERWSPQDYGDSL</sequence>
<feature type="region of interest" description="Disordered" evidence="1">
    <location>
        <begin position="380"/>
        <end position="405"/>
    </location>
</feature>
<dbReference type="Proteomes" id="UP000695022">
    <property type="component" value="Unplaced"/>
</dbReference>
<evidence type="ECO:0000313" key="2">
    <source>
        <dbReference type="Proteomes" id="UP000695022"/>
    </source>
</evidence>
<organism evidence="2 3">
    <name type="scientific">Priapulus caudatus</name>
    <name type="common">Priapulid worm</name>
    <dbReference type="NCBI Taxonomy" id="37621"/>
    <lineage>
        <taxon>Eukaryota</taxon>
        <taxon>Metazoa</taxon>
        <taxon>Ecdysozoa</taxon>
        <taxon>Scalidophora</taxon>
        <taxon>Priapulida</taxon>
        <taxon>Priapulimorpha</taxon>
        <taxon>Priapulimorphida</taxon>
        <taxon>Priapulidae</taxon>
        <taxon>Priapulus</taxon>
    </lineage>
</organism>
<name>A0ABM1F8Y2_PRICU</name>
<dbReference type="RefSeq" id="XP_014680903.1">
    <property type="nucleotide sequence ID" value="XM_014825417.1"/>
</dbReference>
<evidence type="ECO:0000313" key="3">
    <source>
        <dbReference type="RefSeq" id="XP_014680903.1"/>
    </source>
</evidence>
<evidence type="ECO:0000256" key="1">
    <source>
        <dbReference type="SAM" id="MobiDB-lite"/>
    </source>
</evidence>
<protein>
    <submittedName>
        <fullName evidence="3">Platelet binding protein GspB-like</fullName>
    </submittedName>
</protein>
<proteinExistence type="predicted"/>
<gene>
    <name evidence="3" type="primary">LOC106820837</name>
</gene>